<sequence length="319" mass="36625">MNGERAAMTVIPNFPEELLEEHKRWHDARHSVDIDNPPAGYGLEFLTFHRAFVRKALEWYRQAGLDARLVEPWPSVPEPIRRSYCYNQAAEARIVQRPDTFASADELGRYIESSGIHGCIHEMAAELYGDEEINDFDFAPRNTVFYNIHLMIDNWWRNWEGLGRFGEGMAYWSGRFCDSDGEVLYYRRDDSTWWLGNPERHSQFGRLAQLAGGRNGGDGREGGDGGADLGLYLEWGAVGESAAFGRMDDGRPFRVWDSDQDGRLEIVFQSPFTGDWWEGSLRSGRLVWSRIRLQRTGLPVQEPDLLRAASSRRKRKTLT</sequence>
<evidence type="ECO:0000313" key="1">
    <source>
        <dbReference type="EMBL" id="MBB6678655.1"/>
    </source>
</evidence>
<comment type="caution">
    <text evidence="1">The sequence shown here is derived from an EMBL/GenBank/DDBJ whole genome shotgun (WGS) entry which is preliminary data.</text>
</comment>
<dbReference type="SUPFAM" id="SSF48056">
    <property type="entry name" value="Di-copper centre-containing domain"/>
    <property type="match status" value="1"/>
</dbReference>
<proteinExistence type="predicted"/>
<reference evidence="1 2" key="1">
    <citation type="submission" date="2020-08" db="EMBL/GenBank/DDBJ databases">
        <title>Cohnella phylogeny.</title>
        <authorList>
            <person name="Dunlap C."/>
        </authorList>
    </citation>
    <scope>NUCLEOTIDE SEQUENCE [LARGE SCALE GENOMIC DNA]</scope>
    <source>
        <strain evidence="1 2">DSM 103658</strain>
    </source>
</reference>
<keyword evidence="2" id="KW-1185">Reference proteome</keyword>
<dbReference type="InterPro" id="IPR008922">
    <property type="entry name" value="Di-copper_centre_dom_sf"/>
</dbReference>
<dbReference type="RefSeq" id="WP_185179914.1">
    <property type="nucleotide sequence ID" value="NZ_CBCSEP010000006.1"/>
</dbReference>
<organism evidence="1 2">
    <name type="scientific">Cohnella lubricantis</name>
    <dbReference type="NCBI Taxonomy" id="2163172"/>
    <lineage>
        <taxon>Bacteria</taxon>
        <taxon>Bacillati</taxon>
        <taxon>Bacillota</taxon>
        <taxon>Bacilli</taxon>
        <taxon>Bacillales</taxon>
        <taxon>Paenibacillaceae</taxon>
        <taxon>Cohnella</taxon>
    </lineage>
</organism>
<dbReference type="AlphaFoldDB" id="A0A841TEZ4"/>
<protein>
    <submittedName>
        <fullName evidence="1">Uncharacterized protein</fullName>
    </submittedName>
</protein>
<evidence type="ECO:0000313" key="2">
    <source>
        <dbReference type="Proteomes" id="UP000574133"/>
    </source>
</evidence>
<gene>
    <name evidence="1" type="ORF">H4Q31_15300</name>
</gene>
<dbReference type="EMBL" id="JACJVN010000057">
    <property type="protein sequence ID" value="MBB6678655.1"/>
    <property type="molecule type" value="Genomic_DNA"/>
</dbReference>
<name>A0A841TEZ4_9BACL</name>
<accession>A0A841TEZ4</accession>
<dbReference type="Proteomes" id="UP000574133">
    <property type="component" value="Unassembled WGS sequence"/>
</dbReference>